<feature type="transmembrane region" description="Helical" evidence="9">
    <location>
        <begin position="176"/>
        <end position="195"/>
    </location>
</feature>
<proteinExistence type="predicted"/>
<dbReference type="PROSITE" id="PS00211">
    <property type="entry name" value="ABC_TRANSPORTER_1"/>
    <property type="match status" value="1"/>
</dbReference>
<dbReference type="InterPro" id="IPR003439">
    <property type="entry name" value="ABC_transporter-like_ATP-bd"/>
</dbReference>
<gene>
    <name evidence="12" type="ORF">DEQ80_09580</name>
</gene>
<feature type="transmembrane region" description="Helical" evidence="9">
    <location>
        <begin position="35"/>
        <end position="59"/>
    </location>
</feature>
<keyword evidence="2" id="KW-0813">Transport</keyword>
<dbReference type="Gene3D" id="3.40.50.300">
    <property type="entry name" value="P-loop containing nucleotide triphosphate hydrolases"/>
    <property type="match status" value="1"/>
</dbReference>
<dbReference type="PANTHER" id="PTHR43394">
    <property type="entry name" value="ATP-DEPENDENT PERMEASE MDL1, MITOCHONDRIAL"/>
    <property type="match status" value="1"/>
</dbReference>
<keyword evidence="6 12" id="KW-0067">ATP-binding</keyword>
<keyword evidence="8 9" id="KW-0472">Membrane</keyword>
<dbReference type="AlphaFoldDB" id="A0A3D1JIN9"/>
<dbReference type="GO" id="GO:0005886">
    <property type="term" value="C:plasma membrane"/>
    <property type="evidence" value="ECO:0007669"/>
    <property type="project" value="UniProtKB-SubCell"/>
</dbReference>
<dbReference type="InterPro" id="IPR027417">
    <property type="entry name" value="P-loop_NTPase"/>
</dbReference>
<evidence type="ECO:0000256" key="8">
    <source>
        <dbReference type="ARBA" id="ARBA00023136"/>
    </source>
</evidence>
<dbReference type="CDD" id="cd18542">
    <property type="entry name" value="ABC_6TM_YknU_like"/>
    <property type="match status" value="1"/>
</dbReference>
<dbReference type="SUPFAM" id="SSF90123">
    <property type="entry name" value="ABC transporter transmembrane region"/>
    <property type="match status" value="1"/>
</dbReference>
<organism evidence="12 13">
    <name type="scientific">Anaerolinea thermolimosa</name>
    <dbReference type="NCBI Taxonomy" id="229919"/>
    <lineage>
        <taxon>Bacteria</taxon>
        <taxon>Bacillati</taxon>
        <taxon>Chloroflexota</taxon>
        <taxon>Anaerolineae</taxon>
        <taxon>Anaerolineales</taxon>
        <taxon>Anaerolineaceae</taxon>
        <taxon>Anaerolinea</taxon>
    </lineage>
</organism>
<dbReference type="OrthoDB" id="9762778at2"/>
<dbReference type="InterPro" id="IPR003593">
    <property type="entry name" value="AAA+_ATPase"/>
</dbReference>
<evidence type="ECO:0000313" key="12">
    <source>
        <dbReference type="EMBL" id="HCE18097.1"/>
    </source>
</evidence>
<evidence type="ECO:0000256" key="6">
    <source>
        <dbReference type="ARBA" id="ARBA00022840"/>
    </source>
</evidence>
<evidence type="ECO:0000256" key="5">
    <source>
        <dbReference type="ARBA" id="ARBA00022741"/>
    </source>
</evidence>
<accession>A0A3D1JIN9</accession>
<keyword evidence="7 9" id="KW-1133">Transmembrane helix</keyword>
<dbReference type="PANTHER" id="PTHR43394:SF1">
    <property type="entry name" value="ATP-BINDING CASSETTE SUB-FAMILY B MEMBER 10, MITOCHONDRIAL"/>
    <property type="match status" value="1"/>
</dbReference>
<dbReference type="FunFam" id="3.40.50.300:FF:000221">
    <property type="entry name" value="Multidrug ABC transporter ATP-binding protein"/>
    <property type="match status" value="1"/>
</dbReference>
<dbReference type="GO" id="GO:0016887">
    <property type="term" value="F:ATP hydrolysis activity"/>
    <property type="evidence" value="ECO:0007669"/>
    <property type="project" value="InterPro"/>
</dbReference>
<feature type="transmembrane region" description="Helical" evidence="9">
    <location>
        <begin position="152"/>
        <end position="170"/>
    </location>
</feature>
<name>A0A3D1JIN9_9CHLR</name>
<evidence type="ECO:0000256" key="3">
    <source>
        <dbReference type="ARBA" id="ARBA00022475"/>
    </source>
</evidence>
<reference evidence="12 13" key="1">
    <citation type="journal article" date="2018" name="Nat. Biotechnol.">
        <title>A standardized bacterial taxonomy based on genome phylogeny substantially revises the tree of life.</title>
        <authorList>
            <person name="Parks D.H."/>
            <person name="Chuvochina M."/>
            <person name="Waite D.W."/>
            <person name="Rinke C."/>
            <person name="Skarshewski A."/>
            <person name="Chaumeil P.A."/>
            <person name="Hugenholtz P."/>
        </authorList>
    </citation>
    <scope>NUCLEOTIDE SEQUENCE [LARGE SCALE GENOMIC DNA]</scope>
    <source>
        <strain evidence="12">UBA8781</strain>
    </source>
</reference>
<sequence length="604" mass="68059">MTVSAKVLNYDLKNVVTPNRLTGLWRMMSGFRWHYLGATLSLGVSATAKTLTYILLRFFVDNYFTPGPKPVPLPVVALGFIVLAAFEGGFSFLSGRLSAQTAEGITRRLRNYLFDHIQHLPFSYHRKTQTGELIQRCTSDVDAVRRFFADQAIGVGRIILLFVINFVAILRLNATLGWISIVVVPLVVATSAIFFRRVSKAYEAFQEQDAVLTTTLQENLTGVRVVKAFARQQYEIEKFERDNQEKFKRGKHLVRMHSLFWPASDILCGAQILVGYYVGAMMVIRDEITIGTFLAYMGLVVWIIWPMRNLGRLIVQTSTGLVSFGRVLEIIRQDREPLDEGDVIPDGNLRGELVFEHVGFQYEDGGKVLEDITFSCSPGQVVALLGSTGSGKTTLVNLLPRFYDCTEGRILLDGIDLRRYPRRYLRKQIGIVEQEPFLFSRTIAENITYGVGRDVPQEEIEAAAKAAAIHDSIITFPNGYHTLVGEKGVTLSGGQKQRVAIARTLLKNPRILILDDSTSSVDTETEAEIREALQRLMENRTTFIIAHRIQSIMDADLILVMDKGRIVQRGTHAELVEQEGIYRQIYEIQTRIEAELEKEIENAS</sequence>
<dbReference type="PROSITE" id="PS50893">
    <property type="entry name" value="ABC_TRANSPORTER_2"/>
    <property type="match status" value="1"/>
</dbReference>
<feature type="domain" description="ABC transmembrane type-1" evidence="11">
    <location>
        <begin position="36"/>
        <end position="319"/>
    </location>
</feature>
<keyword evidence="4 9" id="KW-0812">Transmembrane</keyword>
<evidence type="ECO:0000256" key="2">
    <source>
        <dbReference type="ARBA" id="ARBA00022448"/>
    </source>
</evidence>
<feature type="transmembrane region" description="Helical" evidence="9">
    <location>
        <begin position="288"/>
        <end position="305"/>
    </location>
</feature>
<evidence type="ECO:0000256" key="9">
    <source>
        <dbReference type="SAM" id="Phobius"/>
    </source>
</evidence>
<comment type="caution">
    <text evidence="12">The sequence shown here is derived from an EMBL/GenBank/DDBJ whole genome shotgun (WGS) entry which is preliminary data.</text>
</comment>
<feature type="transmembrane region" description="Helical" evidence="9">
    <location>
        <begin position="259"/>
        <end position="282"/>
    </location>
</feature>
<dbReference type="InterPro" id="IPR011527">
    <property type="entry name" value="ABC1_TM_dom"/>
</dbReference>
<comment type="subcellular location">
    <subcellularLocation>
        <location evidence="1">Cell membrane</location>
        <topology evidence="1">Multi-pass membrane protein</topology>
    </subcellularLocation>
</comment>
<dbReference type="RefSeq" id="WP_062192687.1">
    <property type="nucleotide sequence ID" value="NZ_DF967965.1"/>
</dbReference>
<evidence type="ECO:0000256" key="7">
    <source>
        <dbReference type="ARBA" id="ARBA00022989"/>
    </source>
</evidence>
<dbReference type="GO" id="GO:0015421">
    <property type="term" value="F:ABC-type oligopeptide transporter activity"/>
    <property type="evidence" value="ECO:0007669"/>
    <property type="project" value="TreeGrafter"/>
</dbReference>
<evidence type="ECO:0000259" key="11">
    <source>
        <dbReference type="PROSITE" id="PS50929"/>
    </source>
</evidence>
<keyword evidence="3" id="KW-1003">Cell membrane</keyword>
<dbReference type="Gene3D" id="1.20.1560.10">
    <property type="entry name" value="ABC transporter type 1, transmembrane domain"/>
    <property type="match status" value="1"/>
</dbReference>
<evidence type="ECO:0000256" key="1">
    <source>
        <dbReference type="ARBA" id="ARBA00004651"/>
    </source>
</evidence>
<dbReference type="Proteomes" id="UP000264141">
    <property type="component" value="Unassembled WGS sequence"/>
</dbReference>
<dbReference type="Pfam" id="PF00664">
    <property type="entry name" value="ABC_membrane"/>
    <property type="match status" value="1"/>
</dbReference>
<dbReference type="InterPro" id="IPR036640">
    <property type="entry name" value="ABC1_TM_sf"/>
</dbReference>
<dbReference type="SMART" id="SM00382">
    <property type="entry name" value="AAA"/>
    <property type="match status" value="1"/>
</dbReference>
<feature type="transmembrane region" description="Helical" evidence="9">
    <location>
        <begin position="71"/>
        <end position="93"/>
    </location>
</feature>
<dbReference type="EMBL" id="DPBP01000037">
    <property type="protein sequence ID" value="HCE18097.1"/>
    <property type="molecule type" value="Genomic_DNA"/>
</dbReference>
<dbReference type="SUPFAM" id="SSF52540">
    <property type="entry name" value="P-loop containing nucleoside triphosphate hydrolases"/>
    <property type="match status" value="1"/>
</dbReference>
<protein>
    <submittedName>
        <fullName evidence="12">ABC transporter ATP-binding protein</fullName>
    </submittedName>
</protein>
<dbReference type="PROSITE" id="PS50929">
    <property type="entry name" value="ABC_TM1F"/>
    <property type="match status" value="1"/>
</dbReference>
<dbReference type="GO" id="GO:0005524">
    <property type="term" value="F:ATP binding"/>
    <property type="evidence" value="ECO:0007669"/>
    <property type="project" value="UniProtKB-KW"/>
</dbReference>
<keyword evidence="5" id="KW-0547">Nucleotide-binding</keyword>
<evidence type="ECO:0000313" key="13">
    <source>
        <dbReference type="Proteomes" id="UP000264141"/>
    </source>
</evidence>
<dbReference type="InterPro" id="IPR039421">
    <property type="entry name" value="Type_1_exporter"/>
</dbReference>
<dbReference type="STRING" id="229919.GCA_001050195_01890"/>
<dbReference type="Pfam" id="PF00005">
    <property type="entry name" value="ABC_tran"/>
    <property type="match status" value="1"/>
</dbReference>
<evidence type="ECO:0000256" key="4">
    <source>
        <dbReference type="ARBA" id="ARBA00022692"/>
    </source>
</evidence>
<evidence type="ECO:0000259" key="10">
    <source>
        <dbReference type="PROSITE" id="PS50893"/>
    </source>
</evidence>
<feature type="domain" description="ABC transporter" evidence="10">
    <location>
        <begin position="353"/>
        <end position="588"/>
    </location>
</feature>
<dbReference type="InterPro" id="IPR017871">
    <property type="entry name" value="ABC_transporter-like_CS"/>
</dbReference>